<name>A0ABX2ESY9_9BURK</name>
<feature type="compositionally biased region" description="Low complexity" evidence="1">
    <location>
        <begin position="18"/>
        <end position="38"/>
    </location>
</feature>
<dbReference type="RefSeq" id="WP_173133482.1">
    <property type="nucleotide sequence ID" value="NZ_JABRWJ010000013.1"/>
</dbReference>
<comment type="caution">
    <text evidence="2">The sequence shown here is derived from an EMBL/GenBank/DDBJ whole genome shotgun (WGS) entry which is preliminary data.</text>
</comment>
<feature type="compositionally biased region" description="Polar residues" evidence="1">
    <location>
        <begin position="50"/>
        <end position="59"/>
    </location>
</feature>
<keyword evidence="3" id="KW-1185">Reference proteome</keyword>
<feature type="compositionally biased region" description="Polar residues" evidence="1">
    <location>
        <begin position="266"/>
        <end position="279"/>
    </location>
</feature>
<dbReference type="Proteomes" id="UP000737171">
    <property type="component" value="Unassembled WGS sequence"/>
</dbReference>
<feature type="compositionally biased region" description="Basic and acidic residues" evidence="1">
    <location>
        <begin position="285"/>
        <end position="307"/>
    </location>
</feature>
<reference evidence="2 3" key="1">
    <citation type="submission" date="2020-05" db="EMBL/GenBank/DDBJ databases">
        <title>Aquincola sp. isolate from soil.</title>
        <authorList>
            <person name="Han J."/>
            <person name="Kim D.-U."/>
        </authorList>
    </citation>
    <scope>NUCLEOTIDE SEQUENCE [LARGE SCALE GENOMIC DNA]</scope>
    <source>
        <strain evidence="2 3">S2</strain>
    </source>
</reference>
<feature type="region of interest" description="Disordered" evidence="1">
    <location>
        <begin position="219"/>
        <end position="316"/>
    </location>
</feature>
<proteinExistence type="predicted"/>
<gene>
    <name evidence="2" type="ORF">HLB44_32520</name>
</gene>
<sequence>MNGYLSRIAKQSGLKYQAPRPEARALPAAGPVEVPAAPELERTVMVRADSPQTEVSSAPESKGMQRAQPPLGPERGVDAARTRESGAQAGAARVATGGEPNQPAAATPEAAPAREPLEGGLRTELPDAPARDRAAGEPRLVELTHLVESTPSETAPARPAQADVARHAELETDSADRRAPLAEPKQHFTRTAELLGNHAALTPELQTVVFREVQEWVAASPQAQRLERDAPTSAPRLLDATQARAPEAAAAREDGPRDAPDRAQPIEQQFDLSIGTINVTIEEPETPRRPDSRPRQPERAARDDSAHSSRLGRSYL</sequence>
<dbReference type="EMBL" id="JABRWJ010000013">
    <property type="protein sequence ID" value="NRF71723.1"/>
    <property type="molecule type" value="Genomic_DNA"/>
</dbReference>
<evidence type="ECO:0000313" key="3">
    <source>
        <dbReference type="Proteomes" id="UP000737171"/>
    </source>
</evidence>
<feature type="compositionally biased region" description="Basic and acidic residues" evidence="1">
    <location>
        <begin position="250"/>
        <end position="261"/>
    </location>
</feature>
<evidence type="ECO:0000256" key="1">
    <source>
        <dbReference type="SAM" id="MobiDB-lite"/>
    </source>
</evidence>
<accession>A0ABX2ESY9</accession>
<feature type="compositionally biased region" description="Basic and acidic residues" evidence="1">
    <location>
        <begin position="164"/>
        <end position="183"/>
    </location>
</feature>
<feature type="compositionally biased region" description="Low complexity" evidence="1">
    <location>
        <begin position="99"/>
        <end position="114"/>
    </location>
</feature>
<protein>
    <submittedName>
        <fullName evidence="2">Uncharacterized protein</fullName>
    </submittedName>
</protein>
<feature type="compositionally biased region" description="Basic and acidic residues" evidence="1">
    <location>
        <begin position="129"/>
        <end position="142"/>
    </location>
</feature>
<feature type="region of interest" description="Disordered" evidence="1">
    <location>
        <begin position="1"/>
        <end position="183"/>
    </location>
</feature>
<evidence type="ECO:0000313" key="2">
    <source>
        <dbReference type="EMBL" id="NRF71723.1"/>
    </source>
</evidence>
<organism evidence="2 3">
    <name type="scientific">Pseudaquabacterium terrae</name>
    <dbReference type="NCBI Taxonomy" id="2732868"/>
    <lineage>
        <taxon>Bacteria</taxon>
        <taxon>Pseudomonadati</taxon>
        <taxon>Pseudomonadota</taxon>
        <taxon>Betaproteobacteria</taxon>
        <taxon>Burkholderiales</taxon>
        <taxon>Sphaerotilaceae</taxon>
        <taxon>Pseudaquabacterium</taxon>
    </lineage>
</organism>
<feature type="compositionally biased region" description="Basic and acidic residues" evidence="1">
    <location>
        <begin position="75"/>
        <end position="84"/>
    </location>
</feature>